<reference evidence="2 3" key="1">
    <citation type="journal article" date="2016" name="Mol. Biol. Evol.">
        <title>Comparative Genomics of Early-Diverging Mushroom-Forming Fungi Provides Insights into the Origins of Lignocellulose Decay Capabilities.</title>
        <authorList>
            <person name="Nagy L.G."/>
            <person name="Riley R."/>
            <person name="Tritt A."/>
            <person name="Adam C."/>
            <person name="Daum C."/>
            <person name="Floudas D."/>
            <person name="Sun H."/>
            <person name="Yadav J.S."/>
            <person name="Pangilinan J."/>
            <person name="Larsson K.H."/>
            <person name="Matsuura K."/>
            <person name="Barry K."/>
            <person name="Labutti K."/>
            <person name="Kuo R."/>
            <person name="Ohm R.A."/>
            <person name="Bhattacharya S.S."/>
            <person name="Shirouzu T."/>
            <person name="Yoshinaga Y."/>
            <person name="Martin F.M."/>
            <person name="Grigoriev I.V."/>
            <person name="Hibbett D.S."/>
        </authorList>
    </citation>
    <scope>NUCLEOTIDE SEQUENCE [LARGE SCALE GENOMIC DNA]</scope>
    <source>
        <strain evidence="2 3">TUFC12733</strain>
    </source>
</reference>
<name>A0A167LZ41_CALVF</name>
<accession>A0A167LZ41</accession>
<evidence type="ECO:0000313" key="3">
    <source>
        <dbReference type="Proteomes" id="UP000076738"/>
    </source>
</evidence>
<evidence type="ECO:0000313" key="2">
    <source>
        <dbReference type="EMBL" id="KZO96182.1"/>
    </source>
</evidence>
<dbReference type="Proteomes" id="UP000076738">
    <property type="component" value="Unassembled WGS sequence"/>
</dbReference>
<evidence type="ECO:0000256" key="1">
    <source>
        <dbReference type="SAM" id="MobiDB-lite"/>
    </source>
</evidence>
<proteinExistence type="predicted"/>
<keyword evidence="3" id="KW-1185">Reference proteome</keyword>
<dbReference type="EMBL" id="KV417285">
    <property type="protein sequence ID" value="KZO96182.1"/>
    <property type="molecule type" value="Genomic_DNA"/>
</dbReference>
<feature type="region of interest" description="Disordered" evidence="1">
    <location>
        <begin position="39"/>
        <end position="74"/>
    </location>
</feature>
<feature type="region of interest" description="Disordered" evidence="1">
    <location>
        <begin position="88"/>
        <end position="124"/>
    </location>
</feature>
<protein>
    <submittedName>
        <fullName evidence="2">Uncharacterized protein</fullName>
    </submittedName>
</protein>
<feature type="compositionally biased region" description="Basic and acidic residues" evidence="1">
    <location>
        <begin position="179"/>
        <end position="196"/>
    </location>
</feature>
<feature type="region of interest" description="Disordered" evidence="1">
    <location>
        <begin position="170"/>
        <end position="271"/>
    </location>
</feature>
<sequence>MSSGQSSLCAQRGRATLSQLPPSYAVGARRRGLLAHRTHRPQLSSHDARAPHPRPHSAHIRGHAQQRAVQRPRAPLARAIHAPLPALGLLPLTPRQPQLPPLRPTYTSLPRPPSNPPSPSDPIRYALAHDRELAALQAVHSPREVSPLRCCPAAAAAGAAEQRGSSLLHLAEPITGDSPRSRTRSEPAHPRSESSARLDYAPESALSDEEGPLALAAAARIHAPRERRRPPPAAVLPVTDGSGPPPCPVLPATYRPLDPPPDCFSTPGPWR</sequence>
<feature type="compositionally biased region" description="Pro residues" evidence="1">
    <location>
        <begin position="110"/>
        <end position="120"/>
    </location>
</feature>
<organism evidence="2 3">
    <name type="scientific">Calocera viscosa (strain TUFC12733)</name>
    <dbReference type="NCBI Taxonomy" id="1330018"/>
    <lineage>
        <taxon>Eukaryota</taxon>
        <taxon>Fungi</taxon>
        <taxon>Dikarya</taxon>
        <taxon>Basidiomycota</taxon>
        <taxon>Agaricomycotina</taxon>
        <taxon>Dacrymycetes</taxon>
        <taxon>Dacrymycetales</taxon>
        <taxon>Dacrymycetaceae</taxon>
        <taxon>Calocera</taxon>
    </lineage>
</organism>
<gene>
    <name evidence="2" type="ORF">CALVIDRAFT_537375</name>
</gene>
<feature type="compositionally biased region" description="Basic residues" evidence="1">
    <location>
        <begin position="51"/>
        <end position="64"/>
    </location>
</feature>
<feature type="compositionally biased region" description="Low complexity" evidence="1">
    <location>
        <begin position="212"/>
        <end position="221"/>
    </location>
</feature>
<feature type="region of interest" description="Disordered" evidence="1">
    <location>
        <begin position="1"/>
        <end position="24"/>
    </location>
</feature>
<dbReference type="AlphaFoldDB" id="A0A167LZ41"/>